<dbReference type="Gene3D" id="3.40.50.2000">
    <property type="entry name" value="Glycogen Phosphorylase B"/>
    <property type="match status" value="1"/>
</dbReference>
<dbReference type="Proteomes" id="UP001596364">
    <property type="component" value="Unassembled WGS sequence"/>
</dbReference>
<dbReference type="Pfam" id="PF13692">
    <property type="entry name" value="Glyco_trans_1_4"/>
    <property type="match status" value="1"/>
</dbReference>
<gene>
    <name evidence="1" type="ORF">ACFP85_00975</name>
</gene>
<dbReference type="RefSeq" id="WP_131259381.1">
    <property type="nucleotide sequence ID" value="NZ_JBHSUS010000001.1"/>
</dbReference>
<sequence>MKLLVIGYVWPEPNSSAAGSRMLDLIRGFQGRGWQVDFASAAELSPHRFKLSDIGVTEHNIALNCSSFDAFVEALQPDAVMFDRFMLEEQFGWRVANSCPNALRILDLEDLHFLRNARHDAVKQGIDPFNADLQTDMAIREIAAIYRCDITLVTSPAEMDILTGHFGVPEQLLCYAPLTANVPDTSPIVEFSERQHLVSIGNFRHAPNWDAVLELKRLWPQIRKHLPEAELHIYGAYPPKKATQLHNPQQGFMVKGWADDAFTVIRQARMLVAPLRFGAGQKGKLLDAMVCATPSVTTAIGAEGMQGQTDWPGAVATSEEDFIQQVVRLYQHESDWQLASQRCLAHLQALFEPTTHQQRIMTTIHHLLVTLPQHRRANFTGRMLQHNTMHASRYMTQWIEAKNK</sequence>
<reference evidence="2" key="1">
    <citation type="journal article" date="2019" name="Int. J. Syst. Evol. Microbiol.">
        <title>The Global Catalogue of Microorganisms (GCM) 10K type strain sequencing project: providing services to taxonomists for standard genome sequencing and annotation.</title>
        <authorList>
            <consortium name="The Broad Institute Genomics Platform"/>
            <consortium name="The Broad Institute Genome Sequencing Center for Infectious Disease"/>
            <person name="Wu L."/>
            <person name="Ma J."/>
        </authorList>
    </citation>
    <scope>NUCLEOTIDE SEQUENCE [LARGE SCALE GENOMIC DNA]</scope>
    <source>
        <strain evidence="2">CGMCC 1.16031</strain>
    </source>
</reference>
<dbReference type="CDD" id="cd03801">
    <property type="entry name" value="GT4_PimA-like"/>
    <property type="match status" value="1"/>
</dbReference>
<name>A0ABW1XFF3_9ALTE</name>
<dbReference type="SUPFAM" id="SSF53756">
    <property type="entry name" value="UDP-Glycosyltransferase/glycogen phosphorylase"/>
    <property type="match status" value="1"/>
</dbReference>
<organism evidence="1 2">
    <name type="scientific">Pseudobowmanella zhangzhouensis</name>
    <dbReference type="NCBI Taxonomy" id="1537679"/>
    <lineage>
        <taxon>Bacteria</taxon>
        <taxon>Pseudomonadati</taxon>
        <taxon>Pseudomonadota</taxon>
        <taxon>Gammaproteobacteria</taxon>
        <taxon>Alteromonadales</taxon>
        <taxon>Alteromonadaceae</taxon>
    </lineage>
</organism>
<comment type="caution">
    <text evidence="1">The sequence shown here is derived from an EMBL/GenBank/DDBJ whole genome shotgun (WGS) entry which is preliminary data.</text>
</comment>
<proteinExistence type="predicted"/>
<keyword evidence="2" id="KW-1185">Reference proteome</keyword>
<protein>
    <submittedName>
        <fullName evidence="1">Glycosyltransferase</fullName>
    </submittedName>
</protein>
<evidence type="ECO:0000313" key="1">
    <source>
        <dbReference type="EMBL" id="MFC6438735.1"/>
    </source>
</evidence>
<evidence type="ECO:0000313" key="2">
    <source>
        <dbReference type="Proteomes" id="UP001596364"/>
    </source>
</evidence>
<accession>A0ABW1XFF3</accession>
<dbReference type="EMBL" id="JBHSUS010000001">
    <property type="protein sequence ID" value="MFC6438735.1"/>
    <property type="molecule type" value="Genomic_DNA"/>
</dbReference>